<dbReference type="EMBL" id="CP134146">
    <property type="protein sequence ID" value="WNC69781.1"/>
    <property type="molecule type" value="Genomic_DNA"/>
</dbReference>
<protein>
    <submittedName>
        <fullName evidence="2">BadF/BadG/BcrA/BcrD ATPase family protein</fullName>
    </submittedName>
</protein>
<dbReference type="Pfam" id="PF01869">
    <property type="entry name" value="BcrAD_BadFG"/>
    <property type="match status" value="1"/>
</dbReference>
<evidence type="ECO:0000313" key="2">
    <source>
        <dbReference type="EMBL" id="WNC69781.1"/>
    </source>
</evidence>
<dbReference type="InterPro" id="IPR043129">
    <property type="entry name" value="ATPase_NBD"/>
</dbReference>
<proteinExistence type="predicted"/>
<dbReference type="Proteomes" id="UP001248581">
    <property type="component" value="Chromosome"/>
</dbReference>
<sequence length="296" mass="31412">MKSNKQQLFLGIDGGGSKCKAVILNTSMQVLGEGTSGAANPFHNLERAQQSISHAADLALADANLDVSLKSELIAGIGLAGVNLPKYFSLMEQWQHPFKTMHLATDLHIACLGAHGGEDGAIMITGTGSCGYATVKGESLVIGGHGFPHGDVCSGAWLGFKAVEKVLLSFDGLINETLLTEKLFTALNCTDSNTLIETIAGEGATFYAKLAISVFDSADEGDEIAKAIINEGCQYFEAVFYKLMAMKPTRLSLIGGLKPRLMEWLSSAVVEQISEPENPPEIGAVLFAMNEQNTNA</sequence>
<organism evidence="2 3">
    <name type="scientific">Thalassotalea nanhaiensis</name>
    <dbReference type="NCBI Taxonomy" id="3065648"/>
    <lineage>
        <taxon>Bacteria</taxon>
        <taxon>Pseudomonadati</taxon>
        <taxon>Pseudomonadota</taxon>
        <taxon>Gammaproteobacteria</taxon>
        <taxon>Alteromonadales</taxon>
        <taxon>Colwelliaceae</taxon>
        <taxon>Thalassotalea</taxon>
    </lineage>
</organism>
<evidence type="ECO:0000259" key="1">
    <source>
        <dbReference type="Pfam" id="PF01869"/>
    </source>
</evidence>
<name>A0ABY9TLR1_9GAMM</name>
<keyword evidence="3" id="KW-1185">Reference proteome</keyword>
<dbReference type="InterPro" id="IPR052519">
    <property type="entry name" value="Euk-type_GlcNAc_Kinase"/>
</dbReference>
<dbReference type="SUPFAM" id="SSF53067">
    <property type="entry name" value="Actin-like ATPase domain"/>
    <property type="match status" value="2"/>
</dbReference>
<evidence type="ECO:0000313" key="3">
    <source>
        <dbReference type="Proteomes" id="UP001248581"/>
    </source>
</evidence>
<feature type="domain" description="ATPase BadF/BadG/BcrA/BcrD type" evidence="1">
    <location>
        <begin position="10"/>
        <end position="288"/>
    </location>
</feature>
<dbReference type="InterPro" id="IPR002731">
    <property type="entry name" value="ATPase_BadF"/>
</dbReference>
<dbReference type="RefSeq" id="WP_348388923.1">
    <property type="nucleotide sequence ID" value="NZ_CP134146.1"/>
</dbReference>
<accession>A0ABY9TLR1</accession>
<reference evidence="3" key="1">
    <citation type="submission" date="2023-09" db="EMBL/GenBank/DDBJ databases">
        <authorList>
            <person name="Li S."/>
            <person name="Li X."/>
            <person name="Zhang C."/>
            <person name="Zhao Z."/>
        </authorList>
    </citation>
    <scope>NUCLEOTIDE SEQUENCE [LARGE SCALE GENOMIC DNA]</scope>
    <source>
        <strain evidence="3">SQ345</strain>
    </source>
</reference>
<dbReference type="Gene3D" id="3.30.420.40">
    <property type="match status" value="2"/>
</dbReference>
<dbReference type="PANTHER" id="PTHR43190">
    <property type="entry name" value="N-ACETYL-D-GLUCOSAMINE KINASE"/>
    <property type="match status" value="1"/>
</dbReference>
<dbReference type="NCBIfam" id="NF046058">
    <property type="entry name" value="NagK_SO3507"/>
    <property type="match status" value="1"/>
</dbReference>
<dbReference type="PANTHER" id="PTHR43190:SF3">
    <property type="entry name" value="N-ACETYL-D-GLUCOSAMINE KINASE"/>
    <property type="match status" value="1"/>
</dbReference>
<dbReference type="CDD" id="cd24082">
    <property type="entry name" value="ASKHA_NBD_GspK-like"/>
    <property type="match status" value="1"/>
</dbReference>
<gene>
    <name evidence="2" type="ORF">RI845_06480</name>
</gene>